<dbReference type="PANTHER" id="PTHR39344">
    <property type="entry name" value="UPF0182 PROTEIN SLL1060"/>
    <property type="match status" value="1"/>
</dbReference>
<dbReference type="GO" id="GO:0005886">
    <property type="term" value="C:plasma membrane"/>
    <property type="evidence" value="ECO:0007669"/>
    <property type="project" value="UniProtKB-SubCell"/>
</dbReference>
<keyword evidence="1 5" id="KW-1003">Cell membrane</keyword>
<name>A0A420XMP3_9ACTN</name>
<feature type="transmembrane region" description="Helical" evidence="5">
    <location>
        <begin position="60"/>
        <end position="84"/>
    </location>
</feature>
<dbReference type="PANTHER" id="PTHR39344:SF1">
    <property type="entry name" value="UPF0182 PROTEIN SLL1060"/>
    <property type="match status" value="1"/>
</dbReference>
<evidence type="ECO:0000313" key="8">
    <source>
        <dbReference type="Proteomes" id="UP000281955"/>
    </source>
</evidence>
<proteinExistence type="inferred from homology"/>
<keyword evidence="8" id="KW-1185">Reference proteome</keyword>
<dbReference type="AlphaFoldDB" id="A0A420XMP3"/>
<feature type="transmembrane region" description="Helical" evidence="5">
    <location>
        <begin position="20"/>
        <end position="40"/>
    </location>
</feature>
<evidence type="ECO:0000256" key="6">
    <source>
        <dbReference type="SAM" id="MobiDB-lite"/>
    </source>
</evidence>
<feature type="transmembrane region" description="Helical" evidence="5">
    <location>
        <begin position="214"/>
        <end position="231"/>
    </location>
</feature>
<sequence length="969" mass="105247">MPRDPGRAPRIALPRRGRVLVPTLVILVVLGVGFALFSTFYTELLWYRSVDASGVFTRRIGVHVGLFVVFGGLLGGAVAGNTYLAHRLRPTYIPGSAEQQSLDRYRMGIEPLRKVAVIALGVVLGLLAGLSASSHWKTYLLWRNGTPFGKKDPQFGKDISFFVFDLPWIRFVLSFAFTLVVLCLLASALTHYLYGGVRLQGFGDRTTDAARVHLSVLLGLFVLLKAVAYYIDRYSLAVRESKVGRADFTGLTYTDINALLPAKTILAWVALICAVLFFANVVRRTWLLPALGLGSLVIAAVLIGGLYPAVYQQFRVKPSEADREAAQITKNIQQTRAAYGLDAVKVQGYAAQRAADVQTAAASPTLASSRLIDPYVVSPTFTARQQGQTWYEFPDPLDIDRYTIDGKETEVAVAVREVDTSKLNASQRNWTNERTVYTHGYGFVAAATDNPNTEGEPSFLSSDSFGKFEPRVYFGEESPDYSIVGAPKGAQPVEADDPSGSSRSNTYQGGGGVEVGSLFHRVLYATKYRDSNLLLSNRVNSSSRILYDREPRDRVEKVAPWLTVDGDPYPAVVGGRIVWIVDGYTTSSSYPYSTRQKLGEATADAVTQTSSVVAQQDDRRVNYIRNSVKATVDAYTGQVTLYQWDTSDPVLKAWRKAFPGTVHPRADLDKNTELLAHVRYPEDLFKVQRELYTRYHVSDPRVFYSNNDFWKIPQDPTGDVKQDLPPYYLTLQMPGTSESTFSLTTPFSPIGNRENLTGFMSVDSDATDPDSYGTLRVLTIPAASAQINGPQLAQSAFKSNTAIAQQISLLQRGGASEVVYGNLLTLPAGRGFLYVEPIYVRPTAGTARFPTLQLVLVSDGINAAYGNSLAAALTELERGGGTPSSGDTSGSGTAPQTSATPSPSASTGATPTPGTGTLAATIADAEAAFQAGQRALRDGDFTAYGEAQKRLQAAIERLAQLSPKPTPTG</sequence>
<reference evidence="7 8" key="1">
    <citation type="submission" date="2018-10" db="EMBL/GenBank/DDBJ databases">
        <title>Genomic Encyclopedia of Archaeal and Bacterial Type Strains, Phase II (KMG-II): from individual species to whole genera.</title>
        <authorList>
            <person name="Goeker M."/>
        </authorList>
    </citation>
    <scope>NUCLEOTIDE SEQUENCE [LARGE SCALE GENOMIC DNA]</scope>
    <source>
        <strain evidence="7 8">RP-AC37</strain>
    </source>
</reference>
<keyword evidence="2 5" id="KW-0812">Transmembrane</keyword>
<evidence type="ECO:0000313" key="7">
    <source>
        <dbReference type="EMBL" id="RKS72537.1"/>
    </source>
</evidence>
<comment type="subcellular location">
    <subcellularLocation>
        <location evidence="5">Cell membrane</location>
        <topology evidence="5">Multi-pass membrane protein</topology>
    </subcellularLocation>
</comment>
<comment type="similarity">
    <text evidence="5">Belongs to the UPF0182 family.</text>
</comment>
<dbReference type="HAMAP" id="MF_01600">
    <property type="entry name" value="UPF0182"/>
    <property type="match status" value="1"/>
</dbReference>
<evidence type="ECO:0000256" key="1">
    <source>
        <dbReference type="ARBA" id="ARBA00022475"/>
    </source>
</evidence>
<evidence type="ECO:0000256" key="2">
    <source>
        <dbReference type="ARBA" id="ARBA00022692"/>
    </source>
</evidence>
<dbReference type="InParanoid" id="A0A420XMP3"/>
<dbReference type="GO" id="GO:0005576">
    <property type="term" value="C:extracellular region"/>
    <property type="evidence" value="ECO:0007669"/>
    <property type="project" value="TreeGrafter"/>
</dbReference>
<feature type="transmembrane region" description="Helical" evidence="5">
    <location>
        <begin position="286"/>
        <end position="310"/>
    </location>
</feature>
<feature type="transmembrane region" description="Helical" evidence="5">
    <location>
        <begin position="168"/>
        <end position="194"/>
    </location>
</feature>
<feature type="transmembrane region" description="Helical" evidence="5">
    <location>
        <begin position="115"/>
        <end position="136"/>
    </location>
</feature>
<protein>
    <recommendedName>
        <fullName evidence="5">UPF0182 protein CLV35_2782</fullName>
    </recommendedName>
</protein>
<dbReference type="EMBL" id="RBWV01000013">
    <property type="protein sequence ID" value="RKS72537.1"/>
    <property type="molecule type" value="Genomic_DNA"/>
</dbReference>
<keyword evidence="4 5" id="KW-0472">Membrane</keyword>
<dbReference type="Pfam" id="PF03699">
    <property type="entry name" value="UPF0182"/>
    <property type="match status" value="1"/>
</dbReference>
<evidence type="ECO:0000256" key="3">
    <source>
        <dbReference type="ARBA" id="ARBA00022989"/>
    </source>
</evidence>
<evidence type="ECO:0000256" key="4">
    <source>
        <dbReference type="ARBA" id="ARBA00023136"/>
    </source>
</evidence>
<feature type="compositionally biased region" description="Low complexity" evidence="6">
    <location>
        <begin position="884"/>
        <end position="917"/>
    </location>
</feature>
<dbReference type="Proteomes" id="UP000281955">
    <property type="component" value="Unassembled WGS sequence"/>
</dbReference>
<evidence type="ECO:0000256" key="5">
    <source>
        <dbReference type="HAMAP-Rule" id="MF_01600"/>
    </source>
</evidence>
<accession>A0A420XMP3</accession>
<feature type="transmembrane region" description="Helical" evidence="5">
    <location>
        <begin position="258"/>
        <end position="279"/>
    </location>
</feature>
<gene>
    <name evidence="7" type="ORF">CLV35_2782</name>
</gene>
<feature type="region of interest" description="Disordered" evidence="6">
    <location>
        <begin position="877"/>
        <end position="917"/>
    </location>
</feature>
<feature type="region of interest" description="Disordered" evidence="6">
    <location>
        <begin position="485"/>
        <end position="510"/>
    </location>
</feature>
<comment type="caution">
    <text evidence="7">The sequence shown here is derived from an EMBL/GenBank/DDBJ whole genome shotgun (WGS) entry which is preliminary data.</text>
</comment>
<keyword evidence="3 5" id="KW-1133">Transmembrane helix</keyword>
<dbReference type="InterPro" id="IPR005372">
    <property type="entry name" value="UPF0182"/>
</dbReference>
<organism evidence="7 8">
    <name type="scientific">Motilibacter peucedani</name>
    <dbReference type="NCBI Taxonomy" id="598650"/>
    <lineage>
        <taxon>Bacteria</taxon>
        <taxon>Bacillati</taxon>
        <taxon>Actinomycetota</taxon>
        <taxon>Actinomycetes</taxon>
        <taxon>Motilibacterales</taxon>
        <taxon>Motilibacteraceae</taxon>
        <taxon>Motilibacter</taxon>
    </lineage>
</organism>
<dbReference type="OrthoDB" id="9763654at2"/>